<comment type="caution">
    <text evidence="1">The sequence shown here is derived from an EMBL/GenBank/DDBJ whole genome shotgun (WGS) entry which is preliminary data.</text>
</comment>
<protein>
    <submittedName>
        <fullName evidence="1">Uncharacterized protein</fullName>
    </submittedName>
</protein>
<proteinExistence type="predicted"/>
<dbReference type="EMBL" id="JAPMOS010000002">
    <property type="protein sequence ID" value="KAJ4462807.1"/>
    <property type="molecule type" value="Genomic_DNA"/>
</dbReference>
<evidence type="ECO:0000313" key="1">
    <source>
        <dbReference type="EMBL" id="KAJ4462807.1"/>
    </source>
</evidence>
<gene>
    <name evidence="1" type="ORF">PAPYR_834</name>
</gene>
<accession>A0ABQ8UUK7</accession>
<keyword evidence="2" id="KW-1185">Reference proteome</keyword>
<evidence type="ECO:0000313" key="2">
    <source>
        <dbReference type="Proteomes" id="UP001141327"/>
    </source>
</evidence>
<sequence length="274" mass="28730">MKFLFLWLEGLCDDESAGRQATFLEQCPSLLHSLARDGCSGLLALDSTAGHPFQQLLRCCVSTERDKSPAAGGLAIRLLTTSEPDRALFAVALSSHPEPPALLDASAGAGPLKDALLRKVSEFLNGAEEAPQMLVVHMKVVAGVEAGVDKGRPPMGGNDALSRPDLVAICDDVLRLVSARPPGTVWTSAAAGPFSAPVAEAPVLRQSAASPLDPGSRNVFLCVTHRAPGSARIDQCAQFSERAIQCHGGYGVISAHRALAELAYRAHCTSKFGA</sequence>
<dbReference type="Proteomes" id="UP001141327">
    <property type="component" value="Unassembled WGS sequence"/>
</dbReference>
<organism evidence="1 2">
    <name type="scientific">Paratrimastix pyriformis</name>
    <dbReference type="NCBI Taxonomy" id="342808"/>
    <lineage>
        <taxon>Eukaryota</taxon>
        <taxon>Metamonada</taxon>
        <taxon>Preaxostyla</taxon>
        <taxon>Paratrimastigidae</taxon>
        <taxon>Paratrimastix</taxon>
    </lineage>
</organism>
<reference evidence="1" key="1">
    <citation type="journal article" date="2022" name="bioRxiv">
        <title>Genomics of Preaxostyla Flagellates Illuminates Evolutionary Transitions and the Path Towards Mitochondrial Loss.</title>
        <authorList>
            <person name="Novak L.V.F."/>
            <person name="Treitli S.C."/>
            <person name="Pyrih J."/>
            <person name="Halakuc P."/>
            <person name="Pipaliya S.V."/>
            <person name="Vacek V."/>
            <person name="Brzon O."/>
            <person name="Soukal P."/>
            <person name="Eme L."/>
            <person name="Dacks J.B."/>
            <person name="Karnkowska A."/>
            <person name="Elias M."/>
            <person name="Hampl V."/>
        </authorList>
    </citation>
    <scope>NUCLEOTIDE SEQUENCE</scope>
    <source>
        <strain evidence="1">RCP-MX</strain>
    </source>
</reference>
<name>A0ABQ8UUK7_9EUKA</name>